<dbReference type="GO" id="GO:0006511">
    <property type="term" value="P:ubiquitin-dependent protein catabolic process"/>
    <property type="evidence" value="ECO:0007669"/>
    <property type="project" value="TreeGrafter"/>
</dbReference>
<dbReference type="AlphaFoldDB" id="A0A6P6TME8"/>
<reference evidence="5" key="2">
    <citation type="submission" date="2025-08" db="UniProtKB">
        <authorList>
            <consortium name="RefSeq"/>
        </authorList>
    </citation>
    <scope>IDENTIFICATION</scope>
    <source>
        <tissue evidence="5">Leaves</tissue>
    </source>
</reference>
<dbReference type="RefSeq" id="XP_027079689.1">
    <property type="nucleotide sequence ID" value="XM_027223888.2"/>
</dbReference>
<dbReference type="Pfam" id="PF22037">
    <property type="entry name" value="PSD13_N"/>
    <property type="match status" value="1"/>
</dbReference>
<dbReference type="Pfam" id="PF01399">
    <property type="entry name" value="PCI"/>
    <property type="match status" value="1"/>
</dbReference>
<reference evidence="4" key="1">
    <citation type="journal article" date="2025" name="Foods">
        <title>Unveiling the Microbial Signatures of Arabica Coffee Cherries: Insights into Ripeness Specific Diversity, Functional Traits, and Implications for Quality and Safety.</title>
        <authorList>
            <consortium name="RefSeq"/>
            <person name="Tenea G.N."/>
            <person name="Cifuentes V."/>
            <person name="Reyes P."/>
            <person name="Cevallos-Vallejos M."/>
        </authorList>
    </citation>
    <scope>NUCLEOTIDE SEQUENCE [LARGE SCALE GENOMIC DNA]</scope>
</reference>
<dbReference type="InterPro" id="IPR000717">
    <property type="entry name" value="PCI_dom"/>
</dbReference>
<evidence type="ECO:0000259" key="3">
    <source>
        <dbReference type="PROSITE" id="PS50250"/>
    </source>
</evidence>
<gene>
    <name evidence="5" type="primary">LOC140003747</name>
</gene>
<dbReference type="InterPro" id="IPR054179">
    <property type="entry name" value="PSD13_N"/>
</dbReference>
<dbReference type="PROSITE" id="PS50250">
    <property type="entry name" value="PCI"/>
    <property type="match status" value="1"/>
</dbReference>
<keyword evidence="2" id="KW-0647">Proteasome</keyword>
<dbReference type="GO" id="GO:0005634">
    <property type="term" value="C:nucleus"/>
    <property type="evidence" value="ECO:0007669"/>
    <property type="project" value="TreeGrafter"/>
</dbReference>
<dbReference type="GO" id="GO:0005829">
    <property type="term" value="C:cytosol"/>
    <property type="evidence" value="ECO:0007669"/>
    <property type="project" value="TreeGrafter"/>
</dbReference>
<dbReference type="SUPFAM" id="SSF46785">
    <property type="entry name" value="Winged helix' DNA-binding domain"/>
    <property type="match status" value="1"/>
</dbReference>
<dbReference type="InterPro" id="IPR035298">
    <property type="entry name" value="PSMD13"/>
</dbReference>
<protein>
    <submittedName>
        <fullName evidence="5">26S proteasome non-ATPase regulatory subunit 13 homolog A-like</fullName>
    </submittedName>
</protein>
<feature type="domain" description="PCI" evidence="3">
    <location>
        <begin position="173"/>
        <end position="347"/>
    </location>
</feature>
<dbReference type="PANTHER" id="PTHR10539:SF0">
    <property type="entry name" value="26S PROTEASOME NON-ATPASE REGULATORY SUBUNIT 13"/>
    <property type="match status" value="1"/>
</dbReference>
<evidence type="ECO:0000313" key="4">
    <source>
        <dbReference type="Proteomes" id="UP001652660"/>
    </source>
</evidence>
<dbReference type="GO" id="GO:0008541">
    <property type="term" value="C:proteasome regulatory particle, lid subcomplex"/>
    <property type="evidence" value="ECO:0007669"/>
    <property type="project" value="TreeGrafter"/>
</dbReference>
<dbReference type="SMART" id="SM00088">
    <property type="entry name" value="PINT"/>
    <property type="match status" value="1"/>
</dbReference>
<dbReference type="InterPro" id="IPR036390">
    <property type="entry name" value="WH_DNA-bd_sf"/>
</dbReference>
<organism evidence="4 5">
    <name type="scientific">Coffea arabica</name>
    <name type="common">Arabian coffee</name>
    <dbReference type="NCBI Taxonomy" id="13443"/>
    <lineage>
        <taxon>Eukaryota</taxon>
        <taxon>Viridiplantae</taxon>
        <taxon>Streptophyta</taxon>
        <taxon>Embryophyta</taxon>
        <taxon>Tracheophyta</taxon>
        <taxon>Spermatophyta</taxon>
        <taxon>Magnoliopsida</taxon>
        <taxon>eudicotyledons</taxon>
        <taxon>Gunneridae</taxon>
        <taxon>Pentapetalae</taxon>
        <taxon>asterids</taxon>
        <taxon>lamiids</taxon>
        <taxon>Gentianales</taxon>
        <taxon>Rubiaceae</taxon>
        <taxon>Ixoroideae</taxon>
        <taxon>Gardenieae complex</taxon>
        <taxon>Bertiereae - Coffeeae clade</taxon>
        <taxon>Coffeeae</taxon>
        <taxon>Coffea</taxon>
    </lineage>
</organism>
<accession>A0A6P6TME8</accession>
<evidence type="ECO:0000256" key="2">
    <source>
        <dbReference type="ARBA" id="ARBA00022942"/>
    </source>
</evidence>
<dbReference type="GO" id="GO:0005198">
    <property type="term" value="F:structural molecule activity"/>
    <property type="evidence" value="ECO:0007669"/>
    <property type="project" value="TreeGrafter"/>
</dbReference>
<dbReference type="Proteomes" id="UP001652660">
    <property type="component" value="Chromosome 8e"/>
</dbReference>
<evidence type="ECO:0000256" key="1">
    <source>
        <dbReference type="ARBA" id="ARBA00006207"/>
    </source>
</evidence>
<keyword evidence="4" id="KW-1185">Reference proteome</keyword>
<dbReference type="PANTHER" id="PTHR10539">
    <property type="entry name" value="26S PROTEASOME NON-ATPASE REGULATORY SUBUNIT 13"/>
    <property type="match status" value="1"/>
</dbReference>
<proteinExistence type="inferred from homology"/>
<sequence length="386" mass="44374">MAALQYLETLRNVHPELSEWYDSLADLYQRKLWHQLTQKLEQFVALSVFQAGDTLIQLYHNFIADFETKINLLKLAHFAVIVSRQYSEREAAISYLEGVIEKLRNTRELRIEEPILYIKMQKALLKLQQGDQKECKKLLDEGKSTLDSMTDIDPSVYASYYWVSSQYYKARQEFAEFYKSALLFLAYTSVETLSDSFKLDLAFDLSLSALLGENIYNFGELLAHPIIKSLLGTKVEWLYYILEAFNTGDLVRYQELCNVHRAALSSQPALVQNEKKLMEKINILCLMEIIFSRPSEDRTIPLSLIAERTKLSVEDVEFLLMKSLSVHLIEGVIDQVDGLVHVTWVQPRVLGIPQIKSLRDRLDNWVGKVHTALVSVEAETPDLVAA</sequence>
<evidence type="ECO:0000313" key="5">
    <source>
        <dbReference type="RefSeq" id="XP_027079689.1"/>
    </source>
</evidence>
<name>A0A6P6TME8_COFAR</name>
<comment type="similarity">
    <text evidence="1">Belongs to the proteasome subunit S11 family.</text>
</comment>